<feature type="compositionally biased region" description="Polar residues" evidence="2">
    <location>
        <begin position="225"/>
        <end position="236"/>
    </location>
</feature>
<organism evidence="4 5">
    <name type="scientific">Rhodonia placenta</name>
    <dbReference type="NCBI Taxonomy" id="104341"/>
    <lineage>
        <taxon>Eukaryota</taxon>
        <taxon>Fungi</taxon>
        <taxon>Dikarya</taxon>
        <taxon>Basidiomycota</taxon>
        <taxon>Agaricomycotina</taxon>
        <taxon>Agaricomycetes</taxon>
        <taxon>Polyporales</taxon>
        <taxon>Adustoporiaceae</taxon>
        <taxon>Rhodonia</taxon>
    </lineage>
</organism>
<dbReference type="GO" id="GO:0008270">
    <property type="term" value="F:zinc ion binding"/>
    <property type="evidence" value="ECO:0007669"/>
    <property type="project" value="UniProtKB-KW"/>
</dbReference>
<dbReference type="PROSITE" id="PS50157">
    <property type="entry name" value="ZINC_FINGER_C2H2_2"/>
    <property type="match status" value="2"/>
</dbReference>
<accession>A0A8H7TYG0</accession>
<feature type="region of interest" description="Disordered" evidence="2">
    <location>
        <begin position="223"/>
        <end position="243"/>
    </location>
</feature>
<dbReference type="InterPro" id="IPR013087">
    <property type="entry name" value="Znf_C2H2_type"/>
</dbReference>
<feature type="domain" description="C2H2-type" evidence="3">
    <location>
        <begin position="432"/>
        <end position="461"/>
    </location>
</feature>
<protein>
    <recommendedName>
        <fullName evidence="3">C2H2-type domain-containing protein</fullName>
    </recommendedName>
</protein>
<dbReference type="SUPFAM" id="SSF57667">
    <property type="entry name" value="beta-beta-alpha zinc fingers"/>
    <property type="match status" value="2"/>
</dbReference>
<dbReference type="InterPro" id="IPR036236">
    <property type="entry name" value="Znf_C2H2_sf"/>
</dbReference>
<feature type="compositionally biased region" description="Acidic residues" evidence="2">
    <location>
        <begin position="515"/>
        <end position="532"/>
    </location>
</feature>
<evidence type="ECO:0000256" key="1">
    <source>
        <dbReference type="PROSITE-ProRule" id="PRU00042"/>
    </source>
</evidence>
<dbReference type="InterPro" id="IPR057688">
    <property type="entry name" value="DUF7928"/>
</dbReference>
<dbReference type="SMART" id="SM00355">
    <property type="entry name" value="ZnF_C2H2"/>
    <property type="match status" value="2"/>
</dbReference>
<feature type="domain" description="C2H2-type" evidence="3">
    <location>
        <begin position="461"/>
        <end position="492"/>
    </location>
</feature>
<keyword evidence="1" id="KW-0862">Zinc</keyword>
<feature type="compositionally biased region" description="Basic and acidic residues" evidence="2">
    <location>
        <begin position="356"/>
        <end position="366"/>
    </location>
</feature>
<dbReference type="Proteomes" id="UP000639403">
    <property type="component" value="Unassembled WGS sequence"/>
</dbReference>
<feature type="region of interest" description="Disordered" evidence="2">
    <location>
        <begin position="485"/>
        <end position="532"/>
    </location>
</feature>
<evidence type="ECO:0000313" key="4">
    <source>
        <dbReference type="EMBL" id="KAF9805035.1"/>
    </source>
</evidence>
<dbReference type="PROSITE" id="PS00028">
    <property type="entry name" value="ZINC_FINGER_C2H2_1"/>
    <property type="match status" value="2"/>
</dbReference>
<feature type="compositionally biased region" description="Basic and acidic residues" evidence="2">
    <location>
        <begin position="485"/>
        <end position="514"/>
    </location>
</feature>
<dbReference type="Pfam" id="PF25550">
    <property type="entry name" value="DUF7928"/>
    <property type="match status" value="1"/>
</dbReference>
<evidence type="ECO:0000256" key="2">
    <source>
        <dbReference type="SAM" id="MobiDB-lite"/>
    </source>
</evidence>
<feature type="region of interest" description="Disordered" evidence="2">
    <location>
        <begin position="271"/>
        <end position="431"/>
    </location>
</feature>
<comment type="caution">
    <text evidence="4">The sequence shown here is derived from an EMBL/GenBank/DDBJ whole genome shotgun (WGS) entry which is preliminary data.</text>
</comment>
<reference evidence="4" key="1">
    <citation type="submission" date="2020-11" db="EMBL/GenBank/DDBJ databases">
        <authorList>
            <person name="Koelle M."/>
            <person name="Horta M.A.C."/>
            <person name="Nowrousian M."/>
            <person name="Ohm R.A."/>
            <person name="Benz P."/>
            <person name="Pilgard A."/>
        </authorList>
    </citation>
    <scope>NUCLEOTIDE SEQUENCE</scope>
    <source>
        <strain evidence="4">FPRL280</strain>
    </source>
</reference>
<sequence>MPFHILRELEAHLKDASFGAKDTAVFVNTNEIVATSNNRDLPFAAAIAKFGYSVAIKARTQAVEIVLSHLFVARELGPCDISTPIVESFDTLHEAFAYGAALVREDKVLVVWSDKKEDIINEFRHREHRLQHLTGLCTCGAIPRRPLLDVANCGEPVASSSAHPASGVYDGLFDIALQKRLSDKTPSSSKLAVRESTTYRALSWNAPPNAHRRIMGEDDLEIVPSRTSGKNPARTTHSSKRKRTHVILQEPTCTTVFSGPHVMDKDQITATHNEAAPDEDVDSGPTTRKRTKRTCPVRNAGPLNARSDLASCAQTGRMLSSKPGTPGKGNQHEVPLAGVSPQTTEEGWTSPPRFTATEKGKGRAVDSPDDDGGAEPGPSPHKRMERTQSTRKAKRKVNDHDNDPYADAADQRRLKKQKQASMTSASGSMTRYTCTYPGCQKTYGREKDMVRHRKTHGAPTNFCEWCGKGFGRVDVLRRHCREIHEDHQGEQDAAVTKDGDDDKVDEKEGCSWEKGEEDSPEDQDTDGWDDGI</sequence>
<feature type="compositionally biased region" description="Polar residues" evidence="2">
    <location>
        <begin position="419"/>
        <end position="431"/>
    </location>
</feature>
<dbReference type="Gene3D" id="3.30.160.60">
    <property type="entry name" value="Classic Zinc Finger"/>
    <property type="match status" value="1"/>
</dbReference>
<keyword evidence="1" id="KW-0479">Metal-binding</keyword>
<keyword evidence="1" id="KW-0863">Zinc-finger</keyword>
<proteinExistence type="predicted"/>
<dbReference type="AlphaFoldDB" id="A0A8H7TYG0"/>
<evidence type="ECO:0000313" key="5">
    <source>
        <dbReference type="Proteomes" id="UP000639403"/>
    </source>
</evidence>
<gene>
    <name evidence="4" type="ORF">IEO21_09218</name>
</gene>
<dbReference type="EMBL" id="JADOXO010000409">
    <property type="protein sequence ID" value="KAF9805035.1"/>
    <property type="molecule type" value="Genomic_DNA"/>
</dbReference>
<feature type="compositionally biased region" description="Basic residues" evidence="2">
    <location>
        <begin position="380"/>
        <end position="395"/>
    </location>
</feature>
<name>A0A8H7TYG0_9APHY</name>
<reference evidence="4" key="2">
    <citation type="journal article" name="Front. Microbiol.">
        <title>Degradative Capacity of Two Strains of Rhodonia placenta: From Phenotype to Genotype.</title>
        <authorList>
            <person name="Kolle M."/>
            <person name="Horta M.A.C."/>
            <person name="Nowrousian M."/>
            <person name="Ohm R.A."/>
            <person name="Benz J.P."/>
            <person name="Pilgard A."/>
        </authorList>
    </citation>
    <scope>NUCLEOTIDE SEQUENCE</scope>
    <source>
        <strain evidence="4">FPRL280</strain>
    </source>
</reference>
<evidence type="ECO:0000259" key="3">
    <source>
        <dbReference type="PROSITE" id="PS50157"/>
    </source>
</evidence>